<dbReference type="STRING" id="1408287.GCA_000493815_01812"/>
<organism evidence="8 9">
    <name type="scientific">Fusobacterium nucleatum</name>
    <dbReference type="NCBI Taxonomy" id="851"/>
    <lineage>
        <taxon>Bacteria</taxon>
        <taxon>Fusobacteriati</taxon>
        <taxon>Fusobacteriota</taxon>
        <taxon>Fusobacteriia</taxon>
        <taxon>Fusobacteriales</taxon>
        <taxon>Fusobacteriaceae</taxon>
        <taxon>Fusobacterium</taxon>
    </lineage>
</organism>
<evidence type="ECO:0000256" key="5">
    <source>
        <dbReference type="ARBA" id="ARBA00022989"/>
    </source>
</evidence>
<dbReference type="PANTHER" id="PTHR30589:SF0">
    <property type="entry name" value="PHOSPHATIDYLGLYCEROL--PROLIPOPROTEIN DIACYLGLYCERYL TRANSFERASE"/>
    <property type="match status" value="1"/>
</dbReference>
<protein>
    <submittedName>
        <fullName evidence="8">Putative prolipoprotein diacylglyceryl transferase</fullName>
    </submittedName>
</protein>
<dbReference type="Pfam" id="PF01790">
    <property type="entry name" value="LGT"/>
    <property type="match status" value="1"/>
</dbReference>
<gene>
    <name evidence="8" type="ORF">HMPREF3221_01246</name>
</gene>
<evidence type="ECO:0000313" key="8">
    <source>
        <dbReference type="EMBL" id="KXA20555.1"/>
    </source>
</evidence>
<evidence type="ECO:0000256" key="4">
    <source>
        <dbReference type="ARBA" id="ARBA00022692"/>
    </source>
</evidence>
<dbReference type="PATRIC" id="fig|851.8.peg.1251"/>
<evidence type="ECO:0000256" key="7">
    <source>
        <dbReference type="SAM" id="Phobius"/>
    </source>
</evidence>
<feature type="transmembrane region" description="Helical" evidence="7">
    <location>
        <begin position="49"/>
        <end position="70"/>
    </location>
</feature>
<feature type="transmembrane region" description="Helical" evidence="7">
    <location>
        <begin position="90"/>
        <end position="110"/>
    </location>
</feature>
<dbReference type="EMBL" id="LRPY01000122">
    <property type="protein sequence ID" value="KXA20555.1"/>
    <property type="molecule type" value="Genomic_DNA"/>
</dbReference>
<keyword evidence="2" id="KW-1003">Cell membrane</keyword>
<comment type="similarity">
    <text evidence="1">Belongs to the Lgt family.</text>
</comment>
<evidence type="ECO:0000256" key="2">
    <source>
        <dbReference type="ARBA" id="ARBA00022475"/>
    </source>
</evidence>
<reference evidence="9" key="1">
    <citation type="submission" date="2016-01" db="EMBL/GenBank/DDBJ databases">
        <authorList>
            <person name="Mitreva M."/>
            <person name="Pepin K.H."/>
            <person name="Mihindukulasuriya K.A."/>
            <person name="Fulton R."/>
            <person name="Fronick C."/>
            <person name="O'Laughlin M."/>
            <person name="Miner T."/>
            <person name="Herter B."/>
            <person name="Rosa B.A."/>
            <person name="Cordes M."/>
            <person name="Tomlinson C."/>
            <person name="Wollam A."/>
            <person name="Palsikar V.B."/>
            <person name="Mardis E.R."/>
            <person name="Wilson R.K."/>
        </authorList>
    </citation>
    <scope>NUCLEOTIDE SEQUENCE [LARGE SCALE GENOMIC DNA]</scope>
    <source>
        <strain evidence="9">MJR7757B</strain>
    </source>
</reference>
<keyword evidence="8" id="KW-0449">Lipoprotein</keyword>
<keyword evidence="6 7" id="KW-0472">Membrane</keyword>
<keyword evidence="5 7" id="KW-1133">Transmembrane helix</keyword>
<evidence type="ECO:0000313" key="9">
    <source>
        <dbReference type="Proteomes" id="UP000070401"/>
    </source>
</evidence>
<feature type="transmembrane region" description="Helical" evidence="7">
    <location>
        <begin position="17"/>
        <end position="37"/>
    </location>
</feature>
<dbReference type="GO" id="GO:0042158">
    <property type="term" value="P:lipoprotein biosynthetic process"/>
    <property type="evidence" value="ECO:0007669"/>
    <property type="project" value="InterPro"/>
</dbReference>
<dbReference type="GO" id="GO:0008961">
    <property type="term" value="F:phosphatidylglycerol-prolipoprotein diacylglyceryl transferase activity"/>
    <property type="evidence" value="ECO:0007669"/>
    <property type="project" value="InterPro"/>
</dbReference>
<accession>A0A133NWA6</accession>
<feature type="transmembrane region" description="Helical" evidence="7">
    <location>
        <begin position="171"/>
        <end position="193"/>
    </location>
</feature>
<feature type="transmembrane region" description="Helical" evidence="7">
    <location>
        <begin position="205"/>
        <end position="222"/>
    </location>
</feature>
<comment type="caution">
    <text evidence="8">The sequence shown here is derived from an EMBL/GenBank/DDBJ whole genome shotgun (WGS) entry which is preliminary data.</text>
</comment>
<keyword evidence="3 8" id="KW-0808">Transferase</keyword>
<name>A0A133NWA6_FUSNU</name>
<evidence type="ECO:0000256" key="3">
    <source>
        <dbReference type="ARBA" id="ARBA00022679"/>
    </source>
</evidence>
<dbReference type="PANTHER" id="PTHR30589">
    <property type="entry name" value="PROLIPOPROTEIN DIACYLGLYCERYL TRANSFERASE"/>
    <property type="match status" value="1"/>
</dbReference>
<dbReference type="InterPro" id="IPR001640">
    <property type="entry name" value="Lgt"/>
</dbReference>
<feature type="transmembrane region" description="Helical" evidence="7">
    <location>
        <begin position="234"/>
        <end position="253"/>
    </location>
</feature>
<dbReference type="Proteomes" id="UP000070401">
    <property type="component" value="Unassembled WGS sequence"/>
</dbReference>
<keyword evidence="9" id="KW-1185">Reference proteome</keyword>
<evidence type="ECO:0000256" key="6">
    <source>
        <dbReference type="ARBA" id="ARBA00023136"/>
    </source>
</evidence>
<feature type="transmembrane region" description="Helical" evidence="7">
    <location>
        <begin position="122"/>
        <end position="151"/>
    </location>
</feature>
<dbReference type="GO" id="GO:0005886">
    <property type="term" value="C:plasma membrane"/>
    <property type="evidence" value="ECO:0007669"/>
    <property type="project" value="InterPro"/>
</dbReference>
<proteinExistence type="inferred from homology"/>
<sequence>MCEHTNHIGIYIGNFLIPYYGIFALMGLIAAFCVGYYQVKKYKLSFDNFILLACIAGFFAVIGSKLLFILISWNDIDIKKLKDISYLKNILNRGFVFYGGLIGALIGIYICKKVLKIEIKEYLRYCIPVIPILHAFGRIGCSIVGCCYGCPFESPISVTYTSSLFAPNNIALFPVQRIESISLFLIAIILLVYINKFNGKYAFEYYIFAYAIVRFILEYFRYDEYRGILNGLSTSQYISIFLVVYVIVKIIILKYKRKR</sequence>
<evidence type="ECO:0000256" key="1">
    <source>
        <dbReference type="ARBA" id="ARBA00007150"/>
    </source>
</evidence>
<keyword evidence="4 7" id="KW-0812">Transmembrane</keyword>
<dbReference type="eggNOG" id="COG0682">
    <property type="taxonomic scope" value="Bacteria"/>
</dbReference>
<dbReference type="RefSeq" id="WP_060798455.1">
    <property type="nucleotide sequence ID" value="NZ_KQ956704.1"/>
</dbReference>
<dbReference type="AlphaFoldDB" id="A0A133NWA6"/>